<accession>K6WYL1</accession>
<feature type="transmembrane region" description="Helical" evidence="1">
    <location>
        <begin position="119"/>
        <end position="139"/>
    </location>
</feature>
<keyword evidence="1" id="KW-0472">Membrane</keyword>
<evidence type="ECO:0000256" key="1">
    <source>
        <dbReference type="SAM" id="Phobius"/>
    </source>
</evidence>
<feature type="transmembrane region" description="Helical" evidence="1">
    <location>
        <begin position="250"/>
        <end position="268"/>
    </location>
</feature>
<feature type="transmembrane region" description="Helical" evidence="1">
    <location>
        <begin position="56"/>
        <end position="75"/>
    </location>
</feature>
<feature type="transmembrane region" description="Helical" evidence="1">
    <location>
        <begin position="225"/>
        <end position="244"/>
    </location>
</feature>
<evidence type="ECO:0000313" key="2">
    <source>
        <dbReference type="EMBL" id="GAB98881.1"/>
    </source>
</evidence>
<feature type="transmembrane region" description="Helical" evidence="1">
    <location>
        <begin position="200"/>
        <end position="218"/>
    </location>
</feature>
<gene>
    <name evidence="2" type="ORF">GONAM_04_00200</name>
</gene>
<keyword evidence="1" id="KW-0812">Transmembrane</keyword>
<comment type="caution">
    <text evidence="2">The sequence shown here is derived from an EMBL/GenBank/DDBJ whole genome shotgun (WGS) entry which is preliminary data.</text>
</comment>
<keyword evidence="3" id="KW-1185">Reference proteome</keyword>
<protein>
    <submittedName>
        <fullName evidence="2">Uncharacterized protein</fullName>
    </submittedName>
</protein>
<sequence>MTELRHIVVPSSLLPSDGRRNDAESLKHTLYSTTVRRDGRRLKQWLTTPRETSLTIRYLATLGAALVAFAPTLLMTVDASMQGSPTAYLLLVPLWSLLIALGLDSGSGRSINDTEFDRILVIVVGGGLSLIALLVFPRVPAVAAFWRADALPLLIWAFAASIVVFGIRRVVRDYRVWLFVLVCFPPNFLLMGQVLGGSTVVFGSLTVGLGAVATYLSLRCVGRRLGLVTALGVSVAGVALVLVFADAPALAYTVPAGVVTAVAIVVRLRSGHGFQSTDGLPKQSIATHLVTWVAALAILALAPHPQTLLAPNDVSATGGWVAEARKAGLTISEPQVFAWGPRVMGSHGDVRRYRITVPLRTGAPAAQLTTAYLDVYTTADRGRFANYRRGIWYETVPPVQIGAQPLSDDGRHTRLGRIANTVDAIRTADDTLWTGRFWGWQIPTPYGVRHQAVYLVANRDQTSGRGVADPRPPSYTTAVVEPIEWVVRGGDRPLAGDTETRDVDPALTELAWQIVRAAEGTAR</sequence>
<dbReference type="Proteomes" id="UP000035058">
    <property type="component" value="Unassembled WGS sequence"/>
</dbReference>
<evidence type="ECO:0000313" key="3">
    <source>
        <dbReference type="Proteomes" id="UP000035058"/>
    </source>
</evidence>
<feature type="transmembrane region" description="Helical" evidence="1">
    <location>
        <begin position="145"/>
        <end position="167"/>
    </location>
</feature>
<feature type="transmembrane region" description="Helical" evidence="1">
    <location>
        <begin position="87"/>
        <end position="107"/>
    </location>
</feature>
<organism evidence="2 3">
    <name type="scientific">Gordonia namibiensis NBRC 108229</name>
    <dbReference type="NCBI Taxonomy" id="1208314"/>
    <lineage>
        <taxon>Bacteria</taxon>
        <taxon>Bacillati</taxon>
        <taxon>Actinomycetota</taxon>
        <taxon>Actinomycetes</taxon>
        <taxon>Mycobacteriales</taxon>
        <taxon>Gordoniaceae</taxon>
        <taxon>Gordonia</taxon>
    </lineage>
</organism>
<name>K6WYL1_9ACTN</name>
<dbReference type="EMBL" id="BAHE01000004">
    <property type="protein sequence ID" value="GAB98881.1"/>
    <property type="molecule type" value="Genomic_DNA"/>
</dbReference>
<keyword evidence="1" id="KW-1133">Transmembrane helix</keyword>
<feature type="transmembrane region" description="Helical" evidence="1">
    <location>
        <begin position="280"/>
        <end position="302"/>
    </location>
</feature>
<reference evidence="2 3" key="1">
    <citation type="submission" date="2012-08" db="EMBL/GenBank/DDBJ databases">
        <title>Whole genome shotgun sequence of Gordonia namibiensis NBRC 108229.</title>
        <authorList>
            <person name="Isaki-Nakamura S."/>
            <person name="Hosoyama A."/>
            <person name="Tsuchikane K."/>
            <person name="Katsumata H."/>
            <person name="Baba S."/>
            <person name="Yamazaki S."/>
            <person name="Fujita N."/>
        </authorList>
    </citation>
    <scope>NUCLEOTIDE SEQUENCE [LARGE SCALE GENOMIC DNA]</scope>
    <source>
        <strain evidence="2 3">NBRC 108229</strain>
    </source>
</reference>
<dbReference type="AlphaFoldDB" id="K6WYL1"/>
<feature type="transmembrane region" description="Helical" evidence="1">
    <location>
        <begin position="174"/>
        <end position="194"/>
    </location>
</feature>
<proteinExistence type="predicted"/>